<name>A0AAE0S3F1_9BIVA</name>
<dbReference type="InterPro" id="IPR013162">
    <property type="entry name" value="CD80_C2-set"/>
</dbReference>
<dbReference type="PROSITE" id="PS50835">
    <property type="entry name" value="IG_LIKE"/>
    <property type="match status" value="5"/>
</dbReference>
<evidence type="ECO:0000256" key="5">
    <source>
        <dbReference type="ARBA" id="ARBA00023319"/>
    </source>
</evidence>
<dbReference type="GO" id="GO:0098609">
    <property type="term" value="P:cell-cell adhesion"/>
    <property type="evidence" value="ECO:0007669"/>
    <property type="project" value="TreeGrafter"/>
</dbReference>
<dbReference type="GO" id="GO:0005886">
    <property type="term" value="C:plasma membrane"/>
    <property type="evidence" value="ECO:0007669"/>
    <property type="project" value="TreeGrafter"/>
</dbReference>
<keyword evidence="7" id="KW-0812">Transmembrane</keyword>
<feature type="domain" description="Ig-like" evidence="8">
    <location>
        <begin position="270"/>
        <end position="329"/>
    </location>
</feature>
<evidence type="ECO:0000256" key="7">
    <source>
        <dbReference type="SAM" id="Phobius"/>
    </source>
</evidence>
<dbReference type="InterPro" id="IPR007110">
    <property type="entry name" value="Ig-like_dom"/>
</dbReference>
<evidence type="ECO:0000313" key="9">
    <source>
        <dbReference type="EMBL" id="KAK3584378.1"/>
    </source>
</evidence>
<feature type="domain" description="Ig-like" evidence="8">
    <location>
        <begin position="427"/>
        <end position="534"/>
    </location>
</feature>
<feature type="domain" description="Ig-like" evidence="8">
    <location>
        <begin position="136"/>
        <end position="234"/>
    </location>
</feature>
<dbReference type="InterPro" id="IPR013783">
    <property type="entry name" value="Ig-like_fold"/>
</dbReference>
<feature type="compositionally biased region" description="Polar residues" evidence="6">
    <location>
        <begin position="971"/>
        <end position="980"/>
    </location>
</feature>
<keyword evidence="7" id="KW-1133">Transmembrane helix</keyword>
<reference evidence="9" key="2">
    <citation type="journal article" date="2021" name="Genome Biol. Evol.">
        <title>Developing a high-quality reference genome for a parasitic bivalve with doubly uniparental inheritance (Bivalvia: Unionida).</title>
        <authorList>
            <person name="Smith C.H."/>
        </authorList>
    </citation>
    <scope>NUCLEOTIDE SEQUENCE</scope>
    <source>
        <strain evidence="9">CHS0354</strain>
        <tissue evidence="9">Mantle</tissue>
    </source>
</reference>
<reference evidence="9" key="1">
    <citation type="journal article" date="2021" name="Genome Biol. Evol.">
        <title>A High-Quality Reference Genome for a Parasitic Bivalve with Doubly Uniparental Inheritance (Bivalvia: Unionida).</title>
        <authorList>
            <person name="Smith C.H."/>
        </authorList>
    </citation>
    <scope>NUCLEOTIDE SEQUENCE</scope>
    <source>
        <strain evidence="9">CHS0354</strain>
    </source>
</reference>
<comment type="subcellular location">
    <subcellularLocation>
        <location evidence="1">Membrane</location>
        <topology evidence="1">Single-pass type I membrane protein</topology>
    </subcellularLocation>
</comment>
<protein>
    <recommendedName>
        <fullName evidence="8">Ig-like domain-containing protein</fullName>
    </recommendedName>
</protein>
<feature type="region of interest" description="Disordered" evidence="6">
    <location>
        <begin position="850"/>
        <end position="871"/>
    </location>
</feature>
<proteinExistence type="predicted"/>
<keyword evidence="2 7" id="KW-0472">Membrane</keyword>
<dbReference type="Pfam" id="PF13927">
    <property type="entry name" value="Ig_3"/>
    <property type="match status" value="1"/>
</dbReference>
<keyword evidence="3" id="KW-1015">Disulfide bond</keyword>
<dbReference type="AlphaFoldDB" id="A0AAE0S3F1"/>
<accession>A0AAE0S3F1</accession>
<dbReference type="GO" id="GO:0050839">
    <property type="term" value="F:cell adhesion molecule binding"/>
    <property type="evidence" value="ECO:0007669"/>
    <property type="project" value="TreeGrafter"/>
</dbReference>
<keyword evidence="5" id="KW-0393">Immunoglobulin domain</keyword>
<dbReference type="InterPro" id="IPR003599">
    <property type="entry name" value="Ig_sub"/>
</dbReference>
<dbReference type="Proteomes" id="UP001195483">
    <property type="component" value="Unassembled WGS sequence"/>
</dbReference>
<dbReference type="PANTHER" id="PTHR11640">
    <property type="entry name" value="NEPHRIN"/>
    <property type="match status" value="1"/>
</dbReference>
<dbReference type="SUPFAM" id="SSF48726">
    <property type="entry name" value="Immunoglobulin"/>
    <property type="match status" value="5"/>
</dbReference>
<dbReference type="Pfam" id="PF08205">
    <property type="entry name" value="C2-set_2"/>
    <property type="match status" value="1"/>
</dbReference>
<dbReference type="EMBL" id="JAEAOA010000365">
    <property type="protein sequence ID" value="KAK3584378.1"/>
    <property type="molecule type" value="Genomic_DNA"/>
</dbReference>
<keyword evidence="10" id="KW-1185">Reference proteome</keyword>
<evidence type="ECO:0000256" key="3">
    <source>
        <dbReference type="ARBA" id="ARBA00023157"/>
    </source>
</evidence>
<evidence type="ECO:0000259" key="8">
    <source>
        <dbReference type="PROSITE" id="PS50835"/>
    </source>
</evidence>
<reference evidence="9" key="3">
    <citation type="submission" date="2023-05" db="EMBL/GenBank/DDBJ databases">
        <authorList>
            <person name="Smith C.H."/>
        </authorList>
    </citation>
    <scope>NUCLEOTIDE SEQUENCE</scope>
    <source>
        <strain evidence="9">CHS0354</strain>
        <tissue evidence="9">Mantle</tissue>
    </source>
</reference>
<feature type="domain" description="Ig-like" evidence="8">
    <location>
        <begin position="334"/>
        <end position="422"/>
    </location>
</feature>
<dbReference type="InterPro" id="IPR051275">
    <property type="entry name" value="Cell_adhesion_signaling"/>
</dbReference>
<dbReference type="PANTHER" id="PTHR11640:SF31">
    <property type="entry name" value="IRREGULAR CHIASM C-ROUGHEST PROTEIN-RELATED"/>
    <property type="match status" value="1"/>
</dbReference>
<feature type="transmembrane region" description="Helical" evidence="7">
    <location>
        <begin position="765"/>
        <end position="789"/>
    </location>
</feature>
<evidence type="ECO:0000256" key="4">
    <source>
        <dbReference type="ARBA" id="ARBA00023180"/>
    </source>
</evidence>
<organism evidence="9 10">
    <name type="scientific">Potamilus streckersoni</name>
    <dbReference type="NCBI Taxonomy" id="2493646"/>
    <lineage>
        <taxon>Eukaryota</taxon>
        <taxon>Metazoa</taxon>
        <taxon>Spiralia</taxon>
        <taxon>Lophotrochozoa</taxon>
        <taxon>Mollusca</taxon>
        <taxon>Bivalvia</taxon>
        <taxon>Autobranchia</taxon>
        <taxon>Heteroconchia</taxon>
        <taxon>Palaeoheterodonta</taxon>
        <taxon>Unionida</taxon>
        <taxon>Unionoidea</taxon>
        <taxon>Unionidae</taxon>
        <taxon>Ambleminae</taxon>
        <taxon>Lampsilini</taxon>
        <taxon>Potamilus</taxon>
    </lineage>
</organism>
<keyword evidence="4" id="KW-0325">Glycoprotein</keyword>
<evidence type="ECO:0000313" key="10">
    <source>
        <dbReference type="Proteomes" id="UP001195483"/>
    </source>
</evidence>
<dbReference type="Gene3D" id="2.60.40.10">
    <property type="entry name" value="Immunoglobulins"/>
    <property type="match status" value="4"/>
</dbReference>
<evidence type="ECO:0000256" key="2">
    <source>
        <dbReference type="ARBA" id="ARBA00023136"/>
    </source>
</evidence>
<feature type="compositionally biased region" description="Basic residues" evidence="6">
    <location>
        <begin position="850"/>
        <end position="860"/>
    </location>
</feature>
<dbReference type="InterPro" id="IPR036179">
    <property type="entry name" value="Ig-like_dom_sf"/>
</dbReference>
<gene>
    <name evidence="9" type="ORF">CHS0354_005150</name>
</gene>
<feature type="domain" description="Ig-like" evidence="8">
    <location>
        <begin position="539"/>
        <end position="616"/>
    </location>
</feature>
<dbReference type="GO" id="GO:0005911">
    <property type="term" value="C:cell-cell junction"/>
    <property type="evidence" value="ECO:0007669"/>
    <property type="project" value="TreeGrafter"/>
</dbReference>
<evidence type="ECO:0000256" key="1">
    <source>
        <dbReference type="ARBA" id="ARBA00004479"/>
    </source>
</evidence>
<dbReference type="SMART" id="SM00409">
    <property type="entry name" value="IG"/>
    <property type="match status" value="3"/>
</dbReference>
<feature type="region of interest" description="Disordered" evidence="6">
    <location>
        <begin position="952"/>
        <end position="980"/>
    </location>
</feature>
<evidence type="ECO:0000256" key="6">
    <source>
        <dbReference type="SAM" id="MobiDB-lite"/>
    </source>
</evidence>
<sequence length="980" mass="107689">MWKTAAKMHCSPSLQYFGLLLIFSFFVSSFKAQSINLVKDTVMPFKGSSFGISCMLSEPFMGSNGIALFRNGVSQVSCVAARGCSFIEGYTFKVNQTGVFMTILRLDRNSHEGIWICTYVGNINSNPFNLVVYTLPTGISFTQEPSDTVDLSMMSATFQCRTVGCSYPDPVIKWMYENQNFSTVVQTSTSDGCTSTEKIYNSTLFIQRNSTLIDNSDKTVIFSCKIDYPDPSINIIANATKSVRFAVRVTEAVLQQNNQNITDILTVSLGEQVVLTCMTGYGRPDPIIDWYIGSQKRGSGPVLNFTPSNADHSEIIYCQAYNTDPNIIVYSLKPRLSVQVRVTEAVLQQNNQNVTDIMTVISGNPISFSCVTGLSRPDPTIDWYIGLQKRGSGPVLNFTPSNADHSEIIYCQAYNTDPNIIIYSLKPRLSVQVYVSNVTLDPPGAILTFLEGTAKGIRCITSPCRPQPVIRWWLDGNEVTDLSNTKVTEINTLFIATSELHLTVEKAQEGKKLHCDAKVEGQVTAAESTKPAINVWYAPDVKVNVSRSTVIGSTAVMMCTAQGNPPNYTFHPWIHMVGQTEIRKLNGVNTLSLSSLALSNISIQDMGTYRCTVDNSITGLNGQINQIGDTLLHVQGPPVIGETQSTLTGETNKSASIEIPFYSNSSIQTLKFIRQSDSFEISNTSNISFYILPANINMIFYAKKVMIPGHVAVIYFRNVKDVDFGSYTLQLINDQGNVSMEFDFKTSGVYVETKTEQPSGGNMPVAAIIGGIIGPAILVIAIVVVAIIVKRRTQEPKMEGLQMNPVYDSSETGPVVQECAVIVKSKRIFGQTEDPSKLYAQVDKATAKKGKTALKGKPGKTSKGDIYENTPLPLKSSRENVYEYPGHLAAEPNSQSVYENPEASATKGHLVNKDVLLYADLKLDPPTTQVDKPVIHGLENRTEYAQIAYGKKGEPLPECDEEKENGGARKNNVTKMKTNE</sequence>
<comment type="caution">
    <text evidence="9">The sequence shown here is derived from an EMBL/GenBank/DDBJ whole genome shotgun (WGS) entry which is preliminary data.</text>
</comment>